<dbReference type="Proteomes" id="UP001234297">
    <property type="component" value="Chromosome 4"/>
</dbReference>
<organism evidence="1 2">
    <name type="scientific">Persea americana</name>
    <name type="common">Avocado</name>
    <dbReference type="NCBI Taxonomy" id="3435"/>
    <lineage>
        <taxon>Eukaryota</taxon>
        <taxon>Viridiplantae</taxon>
        <taxon>Streptophyta</taxon>
        <taxon>Embryophyta</taxon>
        <taxon>Tracheophyta</taxon>
        <taxon>Spermatophyta</taxon>
        <taxon>Magnoliopsida</taxon>
        <taxon>Magnoliidae</taxon>
        <taxon>Laurales</taxon>
        <taxon>Lauraceae</taxon>
        <taxon>Persea</taxon>
    </lineage>
</organism>
<sequence>MGGILHLFEFNQAGTSRKLLTHKRHADGLEAPRNSLELPTETSCHQVMRNSIPYSYQVKQHSSKTNFYPGGTPMKKLIDDEMSKPVDSKRNVPSVVARLMGMDMLPGDIQPIVHAKERGNESTRSNVPRTEAADNPLSHLSPFVLKPVKETKQHILPQSSRRDPDKSKHSLKVSKPQPREHPQEEQLQKFKKEFEAWQASKIWECSKTVELGSNPRSWKDNQILAQENLNKEKMALYADSRRFAFHEKPIELSDHTLQYKSNTSSEQIGGLSHFQPNRKEAKSFRNKIKTNGNFEQINQMNCNEKYSRTLPTRIVILKPGLQRSSDTEESWPGSSEITEEEGSIEDFLEEVKERLRYEIKGNVRTDTPLRGGGNETPFHERPTDPKEIARHIAKNVRENVTRDLGMNLLRSESTRSYRSEVQFNGPDSPEFINRDTRKFLSERLRNVLRNEIEVDIPAVTNRTSTTSVINNEIDHLGTRTFVSRAGKRVGHWENLKNMPAMKTGSFRHQQMTDGLLDSRDASPRNLIRSLSAPVPGTSFGKLLLEEPRVLTGAHIRRKHEATEVVSVEVRKTRKEKFSFRGKVSNLRHSLTLRGKLFGKKVQIVEDSRPRMSDSTKAFMTAPSVLMNLGFAQENSTEVPPSPASVCSSVHDEFTRPGDHPSPVFTLDVPLIEDHHMPQVFKEISSNLHELRRQLNHLHFDGSKEAVVEANSPAANMDSIEGQAQAYIREILIASGLYDGSSSSTCPIDSLVFEQVEDTYRKRGKENEGTVKDGSDDTNVDHKMLFDLVNEALSTVVARPGTGPIVMKRANVPMSYGRRLLDNVWRMIRVYVYPPVDRFHSLDGMVVHELKTARWTALLDGEIDVLGKEMEWMLLEELIEEATRDMCC</sequence>
<proteinExistence type="predicted"/>
<dbReference type="EMBL" id="CM056812">
    <property type="protein sequence ID" value="KAJ8618343.1"/>
    <property type="molecule type" value="Genomic_DNA"/>
</dbReference>
<keyword evidence="2" id="KW-1185">Reference proteome</keyword>
<accession>A0ACC2KBQ8</accession>
<protein>
    <submittedName>
        <fullName evidence="1">Uncharacterized protein</fullName>
    </submittedName>
</protein>
<evidence type="ECO:0000313" key="2">
    <source>
        <dbReference type="Proteomes" id="UP001234297"/>
    </source>
</evidence>
<gene>
    <name evidence="1" type="ORF">MRB53_014529</name>
</gene>
<reference evidence="1 2" key="1">
    <citation type="journal article" date="2022" name="Hortic Res">
        <title>A haplotype resolved chromosomal level avocado genome allows analysis of novel avocado genes.</title>
        <authorList>
            <person name="Nath O."/>
            <person name="Fletcher S.J."/>
            <person name="Hayward A."/>
            <person name="Shaw L.M."/>
            <person name="Masouleh A.K."/>
            <person name="Furtado A."/>
            <person name="Henry R.J."/>
            <person name="Mitter N."/>
        </authorList>
    </citation>
    <scope>NUCLEOTIDE SEQUENCE [LARGE SCALE GENOMIC DNA]</scope>
    <source>
        <strain evidence="2">cv. Hass</strain>
    </source>
</reference>
<name>A0ACC2KBQ8_PERAE</name>
<evidence type="ECO:0000313" key="1">
    <source>
        <dbReference type="EMBL" id="KAJ8618343.1"/>
    </source>
</evidence>
<comment type="caution">
    <text evidence="1">The sequence shown here is derived from an EMBL/GenBank/DDBJ whole genome shotgun (WGS) entry which is preliminary data.</text>
</comment>